<comment type="caution">
    <text evidence="1">The sequence shown here is derived from an EMBL/GenBank/DDBJ whole genome shotgun (WGS) entry which is preliminary data.</text>
</comment>
<name>W2XUK9_PHYNI</name>
<dbReference type="AlphaFoldDB" id="W2XUK9"/>
<gene>
    <name evidence="1" type="ORF">F441_01135</name>
</gene>
<evidence type="ECO:0000313" key="2">
    <source>
        <dbReference type="Proteomes" id="UP000018958"/>
    </source>
</evidence>
<dbReference type="Gene3D" id="3.30.420.10">
    <property type="entry name" value="Ribonuclease H-like superfamily/Ribonuclease H"/>
    <property type="match status" value="1"/>
</dbReference>
<dbReference type="Proteomes" id="UP000018958">
    <property type="component" value="Unassembled WGS sequence"/>
</dbReference>
<dbReference type="EMBL" id="ANIX01000225">
    <property type="protein sequence ID" value="ETP26073.1"/>
    <property type="molecule type" value="Genomic_DNA"/>
</dbReference>
<dbReference type="PANTHER" id="PTHR47169">
    <property type="entry name" value="OS01G0541250 PROTEIN"/>
    <property type="match status" value="1"/>
</dbReference>
<protein>
    <submittedName>
        <fullName evidence="1">Uncharacterized protein</fullName>
    </submittedName>
</protein>
<proteinExistence type="predicted"/>
<dbReference type="GO" id="GO:0003676">
    <property type="term" value="F:nucleic acid binding"/>
    <property type="evidence" value="ECO:0007669"/>
    <property type="project" value="InterPro"/>
</dbReference>
<reference evidence="1 2" key="1">
    <citation type="submission" date="2013-11" db="EMBL/GenBank/DDBJ databases">
        <title>The Genome Sequence of Phytophthora parasitica CJ01A1.</title>
        <authorList>
            <consortium name="The Broad Institute Genomics Platform"/>
            <person name="Russ C."/>
            <person name="Tyler B."/>
            <person name="Panabieres F."/>
            <person name="Shan W."/>
            <person name="Tripathy S."/>
            <person name="Grunwald N."/>
            <person name="Machado M."/>
            <person name="Johnson C.S."/>
            <person name="Walker B."/>
            <person name="Young S.K."/>
            <person name="Zeng Q."/>
            <person name="Gargeya S."/>
            <person name="Fitzgerald M."/>
            <person name="Haas B."/>
            <person name="Abouelleil A."/>
            <person name="Allen A.W."/>
            <person name="Alvarado L."/>
            <person name="Arachchi H.M."/>
            <person name="Berlin A.M."/>
            <person name="Chapman S.B."/>
            <person name="Gainer-Dewar J."/>
            <person name="Goldberg J."/>
            <person name="Griggs A."/>
            <person name="Gujja S."/>
            <person name="Hansen M."/>
            <person name="Howarth C."/>
            <person name="Imamovic A."/>
            <person name="Ireland A."/>
            <person name="Larimer J."/>
            <person name="McCowan C."/>
            <person name="Murphy C."/>
            <person name="Pearson M."/>
            <person name="Poon T.W."/>
            <person name="Priest M."/>
            <person name="Roberts A."/>
            <person name="Saif S."/>
            <person name="Shea T."/>
            <person name="Sisk P."/>
            <person name="Sykes S."/>
            <person name="Wortman J."/>
            <person name="Nusbaum C."/>
            <person name="Birren B."/>
        </authorList>
    </citation>
    <scope>NUCLEOTIDE SEQUENCE [LARGE SCALE GENOMIC DNA]</scope>
    <source>
        <strain evidence="1 2">CJ01A1</strain>
    </source>
</reference>
<dbReference type="OrthoDB" id="128484at2759"/>
<dbReference type="InterPro" id="IPR036397">
    <property type="entry name" value="RNaseH_sf"/>
</dbReference>
<accession>W2XUK9</accession>
<evidence type="ECO:0000313" key="1">
    <source>
        <dbReference type="EMBL" id="ETP26073.1"/>
    </source>
</evidence>
<organism evidence="1 2">
    <name type="scientific">Phytophthora nicotianae CJ01A1</name>
    <dbReference type="NCBI Taxonomy" id="1317063"/>
    <lineage>
        <taxon>Eukaryota</taxon>
        <taxon>Sar</taxon>
        <taxon>Stramenopiles</taxon>
        <taxon>Oomycota</taxon>
        <taxon>Peronosporomycetes</taxon>
        <taxon>Peronosporales</taxon>
        <taxon>Peronosporaceae</taxon>
        <taxon>Phytophthora</taxon>
    </lineage>
</organism>
<dbReference type="PANTHER" id="PTHR47169:SF2">
    <property type="entry name" value="OS01G0541250 PROTEIN"/>
    <property type="match status" value="1"/>
</dbReference>
<sequence length="92" mass="10918">MLKRRTTFIKPALTPENKLQRMEHDLSFIDDTTNAFEPMRNTVHVDEKWFYADRDKRRRVQHEGWWSIVGREGCVLAARHVGVDLRLRGLVV</sequence>